<gene>
    <name evidence="2" type="ORF">KHM83_16300</name>
</gene>
<dbReference type="Proteomes" id="UP000746471">
    <property type="component" value="Unassembled WGS sequence"/>
</dbReference>
<comment type="caution">
    <text evidence="2">The sequence shown here is derived from an EMBL/GenBank/DDBJ whole genome shotgun (WGS) entry which is preliminary data.</text>
</comment>
<protein>
    <submittedName>
        <fullName evidence="2">SGNH/GDSL hydrolase family protein</fullName>
    </submittedName>
</protein>
<organism evidence="2 3">
    <name type="scientific">Fusibacter paucivorans</name>
    <dbReference type="NCBI Taxonomy" id="76009"/>
    <lineage>
        <taxon>Bacteria</taxon>
        <taxon>Bacillati</taxon>
        <taxon>Bacillota</taxon>
        <taxon>Clostridia</taxon>
        <taxon>Eubacteriales</taxon>
        <taxon>Eubacteriales Family XII. Incertae Sedis</taxon>
        <taxon>Fusibacter</taxon>
    </lineage>
</organism>
<dbReference type="InterPro" id="IPR013830">
    <property type="entry name" value="SGNH_hydro"/>
</dbReference>
<accession>A0ABS5PT44</accession>
<evidence type="ECO:0000313" key="2">
    <source>
        <dbReference type="EMBL" id="MBS7528251.1"/>
    </source>
</evidence>
<dbReference type="InterPro" id="IPR036514">
    <property type="entry name" value="SGNH_hydro_sf"/>
</dbReference>
<reference evidence="2 3" key="1">
    <citation type="submission" date="2021-05" db="EMBL/GenBank/DDBJ databases">
        <title>Fusibacter ferrireducens sp. nov., an anaerobic, sulfur- and Fe-reducing bacterium isolated from the mangrove sediment.</title>
        <authorList>
            <person name="Qiu D."/>
        </authorList>
    </citation>
    <scope>NUCLEOTIDE SEQUENCE [LARGE SCALE GENOMIC DNA]</scope>
    <source>
        <strain evidence="2 3">DSM 12116</strain>
    </source>
</reference>
<keyword evidence="3" id="KW-1185">Reference proteome</keyword>
<dbReference type="Pfam" id="PF13472">
    <property type="entry name" value="Lipase_GDSL_2"/>
    <property type="match status" value="1"/>
</dbReference>
<dbReference type="GO" id="GO:0016787">
    <property type="term" value="F:hydrolase activity"/>
    <property type="evidence" value="ECO:0007669"/>
    <property type="project" value="UniProtKB-KW"/>
</dbReference>
<dbReference type="PANTHER" id="PTHR30383">
    <property type="entry name" value="THIOESTERASE 1/PROTEASE 1/LYSOPHOSPHOLIPASE L1"/>
    <property type="match status" value="1"/>
</dbReference>
<dbReference type="SUPFAM" id="SSF52266">
    <property type="entry name" value="SGNH hydrolase"/>
    <property type="match status" value="1"/>
</dbReference>
<dbReference type="EMBL" id="JAHBCL010000034">
    <property type="protein sequence ID" value="MBS7528251.1"/>
    <property type="molecule type" value="Genomic_DNA"/>
</dbReference>
<dbReference type="InterPro" id="IPR051532">
    <property type="entry name" value="Ester_Hydrolysis_Enzymes"/>
</dbReference>
<feature type="domain" description="SGNH hydrolase-type esterase" evidence="1">
    <location>
        <begin position="7"/>
        <end position="172"/>
    </location>
</feature>
<dbReference type="Gene3D" id="3.40.50.1110">
    <property type="entry name" value="SGNH hydrolase"/>
    <property type="match status" value="1"/>
</dbReference>
<proteinExistence type="predicted"/>
<keyword evidence="2" id="KW-0378">Hydrolase</keyword>
<evidence type="ECO:0000313" key="3">
    <source>
        <dbReference type="Proteomes" id="UP000746471"/>
    </source>
</evidence>
<evidence type="ECO:0000259" key="1">
    <source>
        <dbReference type="Pfam" id="PF13472"/>
    </source>
</evidence>
<name>A0ABS5PT44_9FIRM</name>
<sequence length="242" mass="27100">MKLLIAGDSITEGITGISYIEKLEERYPALEITNLGLGGDTLIGISNRVLEHLKKQSDYDAVIIEAGHNDILLPFFEHGEMPFKITAKSLEARGSVPITDGDIFLNQYDTLLKLLPQVTNAPIFITTLSCIGERLSRFTNLKRHHYNEIITSLADKYGVVLIDIASVFDHYLQMCMTNDYLMNDFFRAFVIDSKVIKSHQYLNDLSAERGLNLTIDGVHLNDTGSDLYTDTIAKSLQDQGLI</sequence>
<dbReference type="RefSeq" id="WP_213238112.1">
    <property type="nucleotide sequence ID" value="NZ_JAHBCL010000034.1"/>
</dbReference>